<protein>
    <recommendedName>
        <fullName evidence="2 6">Imidazoleglycerol-phosphate dehydratase</fullName>
        <shortName evidence="6">IGPD</shortName>
        <ecNumber evidence="6">4.2.1.19</ecNumber>
    </recommendedName>
</protein>
<organism evidence="7">
    <name type="scientific">uncultured marine thaumarchaeote AD1000_40_H03</name>
    <dbReference type="NCBI Taxonomy" id="1455914"/>
    <lineage>
        <taxon>Archaea</taxon>
        <taxon>Nitrososphaerota</taxon>
        <taxon>environmental samples</taxon>
    </lineage>
</organism>
<keyword evidence="3 6" id="KW-0028">Amino-acid biosynthesis</keyword>
<dbReference type="AlphaFoldDB" id="A0A075FVX0"/>
<dbReference type="HAMAP" id="MF_00076">
    <property type="entry name" value="HisB"/>
    <property type="match status" value="1"/>
</dbReference>
<dbReference type="PANTHER" id="PTHR23133:SF2">
    <property type="entry name" value="IMIDAZOLEGLYCEROL-PHOSPHATE DEHYDRATASE"/>
    <property type="match status" value="1"/>
</dbReference>
<comment type="catalytic activity">
    <reaction evidence="6">
        <text>D-erythro-1-(imidazol-4-yl)glycerol 3-phosphate = 3-(imidazol-4-yl)-2-oxopropyl phosphate + H2O</text>
        <dbReference type="Rhea" id="RHEA:11040"/>
        <dbReference type="ChEBI" id="CHEBI:15377"/>
        <dbReference type="ChEBI" id="CHEBI:57766"/>
        <dbReference type="ChEBI" id="CHEBI:58278"/>
        <dbReference type="EC" id="4.2.1.19"/>
    </reaction>
</comment>
<dbReference type="InterPro" id="IPR000807">
    <property type="entry name" value="ImidazoleglycerolP_deHydtase"/>
</dbReference>
<gene>
    <name evidence="6 7" type="primary">hisB</name>
</gene>
<keyword evidence="6" id="KW-0963">Cytoplasm</keyword>
<dbReference type="GO" id="GO:0005737">
    <property type="term" value="C:cytoplasm"/>
    <property type="evidence" value="ECO:0007669"/>
    <property type="project" value="UniProtKB-SubCell"/>
</dbReference>
<dbReference type="EC" id="4.2.1.19" evidence="6"/>
<evidence type="ECO:0000256" key="1">
    <source>
        <dbReference type="ARBA" id="ARBA00005047"/>
    </source>
</evidence>
<name>A0A075FVX0_9ARCH</name>
<dbReference type="EMBL" id="KF900405">
    <property type="protein sequence ID" value="AIE93807.1"/>
    <property type="molecule type" value="Genomic_DNA"/>
</dbReference>
<dbReference type="FunFam" id="3.30.230.40:FF:000003">
    <property type="entry name" value="Imidazoleglycerol-phosphate dehydratase HisB"/>
    <property type="match status" value="1"/>
</dbReference>
<dbReference type="CDD" id="cd07914">
    <property type="entry name" value="IGPD"/>
    <property type="match status" value="1"/>
</dbReference>
<evidence type="ECO:0000256" key="6">
    <source>
        <dbReference type="HAMAP-Rule" id="MF_00076"/>
    </source>
</evidence>
<dbReference type="SUPFAM" id="SSF54211">
    <property type="entry name" value="Ribosomal protein S5 domain 2-like"/>
    <property type="match status" value="2"/>
</dbReference>
<dbReference type="UniPathway" id="UPA00031">
    <property type="reaction ID" value="UER00011"/>
</dbReference>
<dbReference type="InterPro" id="IPR020568">
    <property type="entry name" value="Ribosomal_Su5_D2-typ_SF"/>
</dbReference>
<comment type="similarity">
    <text evidence="6">Belongs to the imidazoleglycerol-phosphate dehydratase family.</text>
</comment>
<reference evidence="7" key="1">
    <citation type="journal article" date="2014" name="Genome Biol. Evol.">
        <title>Pangenome evidence for extensive interdomain horizontal transfer affecting lineage core and shell genes in uncultured planktonic thaumarchaeota and euryarchaeota.</title>
        <authorList>
            <person name="Deschamps P."/>
            <person name="Zivanovic Y."/>
            <person name="Moreira D."/>
            <person name="Rodriguez-Valera F."/>
            <person name="Lopez-Garcia P."/>
        </authorList>
    </citation>
    <scope>NUCLEOTIDE SEQUENCE</scope>
</reference>
<comment type="subcellular location">
    <subcellularLocation>
        <location evidence="6">Cytoplasm</location>
    </subcellularLocation>
</comment>
<keyword evidence="4 6" id="KW-0368">Histidine biosynthesis</keyword>
<evidence type="ECO:0000313" key="7">
    <source>
        <dbReference type="EMBL" id="AIE93807.1"/>
    </source>
</evidence>
<dbReference type="GO" id="GO:0004424">
    <property type="term" value="F:imidazoleglycerol-phosphate dehydratase activity"/>
    <property type="evidence" value="ECO:0007669"/>
    <property type="project" value="UniProtKB-UniRule"/>
</dbReference>
<dbReference type="PANTHER" id="PTHR23133">
    <property type="entry name" value="IMIDAZOLEGLYCEROL-PHOSPHATE DEHYDRATASE HIS7"/>
    <property type="match status" value="1"/>
</dbReference>
<dbReference type="Pfam" id="PF00475">
    <property type="entry name" value="IGPD"/>
    <property type="match status" value="1"/>
</dbReference>
<keyword evidence="5 6" id="KW-0456">Lyase</keyword>
<sequence length="195" mass="21414">MKSRKTSIKRETKETNVTVNVNLDGNGKTSINTGISFLDHLITSFGKHSMLDLTVKAKSKDGIEHHLIEDTAITIGSAIDKALGNRSGITRFSYASVPMDEALAETSIDLVKRQFSKISLNTKRTKIEGISREDIEHFFLSLTQNLNCCIHITVKYGDNDHHKIEAAIKSMAVGLRSALTKDAKQKGIPSTKGAM</sequence>
<comment type="pathway">
    <text evidence="1 6">Amino-acid biosynthesis; L-histidine biosynthesis; L-histidine from 5-phospho-alpha-D-ribose 1-diphosphate: step 6/9.</text>
</comment>
<proteinExistence type="inferred from homology"/>
<evidence type="ECO:0000256" key="2">
    <source>
        <dbReference type="ARBA" id="ARBA00016664"/>
    </source>
</evidence>
<evidence type="ECO:0000256" key="5">
    <source>
        <dbReference type="ARBA" id="ARBA00023239"/>
    </source>
</evidence>
<dbReference type="Gene3D" id="3.30.230.40">
    <property type="entry name" value="Imidazole glycerol phosphate dehydratase, domain 1"/>
    <property type="match status" value="2"/>
</dbReference>
<dbReference type="InterPro" id="IPR038494">
    <property type="entry name" value="IGPD_sf"/>
</dbReference>
<dbReference type="NCBIfam" id="NF002114">
    <property type="entry name" value="PRK00951.2-4"/>
    <property type="match status" value="1"/>
</dbReference>
<accession>A0A075FVX0</accession>
<evidence type="ECO:0000256" key="3">
    <source>
        <dbReference type="ARBA" id="ARBA00022605"/>
    </source>
</evidence>
<dbReference type="FunFam" id="3.30.230.40:FF:000001">
    <property type="entry name" value="Imidazoleglycerol-phosphate dehydratase HisB"/>
    <property type="match status" value="1"/>
</dbReference>
<evidence type="ECO:0000256" key="4">
    <source>
        <dbReference type="ARBA" id="ARBA00023102"/>
    </source>
</evidence>
<dbReference type="GO" id="GO:0000105">
    <property type="term" value="P:L-histidine biosynthetic process"/>
    <property type="evidence" value="ECO:0007669"/>
    <property type="project" value="UniProtKB-UniRule"/>
</dbReference>